<name>A0A085MDM1_9BILA</name>
<gene>
    <name evidence="2" type="ORF">M513_03657</name>
</gene>
<evidence type="ECO:0000313" key="3">
    <source>
        <dbReference type="Proteomes" id="UP000030764"/>
    </source>
</evidence>
<organism evidence="2 3">
    <name type="scientific">Trichuris suis</name>
    <name type="common">pig whipworm</name>
    <dbReference type="NCBI Taxonomy" id="68888"/>
    <lineage>
        <taxon>Eukaryota</taxon>
        <taxon>Metazoa</taxon>
        <taxon>Ecdysozoa</taxon>
        <taxon>Nematoda</taxon>
        <taxon>Enoplea</taxon>
        <taxon>Dorylaimia</taxon>
        <taxon>Trichinellida</taxon>
        <taxon>Trichuridae</taxon>
        <taxon>Trichuris</taxon>
    </lineage>
</organism>
<evidence type="ECO:0000256" key="1">
    <source>
        <dbReference type="SAM" id="SignalP"/>
    </source>
</evidence>
<feature type="chain" id="PRO_5001795161" evidence="1">
    <location>
        <begin position="18"/>
        <end position="471"/>
    </location>
</feature>
<dbReference type="Proteomes" id="UP000030764">
    <property type="component" value="Unassembled WGS sequence"/>
</dbReference>
<keyword evidence="1" id="KW-0732">Signal</keyword>
<evidence type="ECO:0000313" key="2">
    <source>
        <dbReference type="EMBL" id="KFD55317.1"/>
    </source>
</evidence>
<accession>A0A085MDM1</accession>
<reference evidence="2 3" key="1">
    <citation type="journal article" date="2014" name="Nat. Genet.">
        <title>Genome and transcriptome of the porcine whipworm Trichuris suis.</title>
        <authorList>
            <person name="Jex A.R."/>
            <person name="Nejsum P."/>
            <person name="Schwarz E.M."/>
            <person name="Hu L."/>
            <person name="Young N.D."/>
            <person name="Hall R.S."/>
            <person name="Korhonen P.K."/>
            <person name="Liao S."/>
            <person name="Thamsborg S."/>
            <person name="Xia J."/>
            <person name="Xu P."/>
            <person name="Wang S."/>
            <person name="Scheerlinck J.P."/>
            <person name="Hofmann A."/>
            <person name="Sternberg P.W."/>
            <person name="Wang J."/>
            <person name="Gasser R.B."/>
        </authorList>
    </citation>
    <scope>NUCLEOTIDE SEQUENCE [LARGE SCALE GENOMIC DNA]</scope>
    <source>
        <strain evidence="2">DCEP-RM93M</strain>
    </source>
</reference>
<proteinExistence type="predicted"/>
<feature type="signal peptide" evidence="1">
    <location>
        <begin position="1"/>
        <end position="17"/>
    </location>
</feature>
<protein>
    <submittedName>
        <fullName evidence="2">Uncharacterized protein</fullName>
    </submittedName>
</protein>
<sequence length="471" mass="53005">MNSFICFIAAAVLAVQASENTCDKTKADEMVELTKSVFRQQPLIEPTATVHNTSHDPQNKRFTIAQMLNLAMGNLEFSYKFKKAKAAVTCSIGRENTTVVILQLQEANCKRSKGHSTTTFRRSAVINAVDVLTPIEQKCRFKEAKTIDCVWSGGSSSLLPFTYGFWCVETKGDVIDYPNPKDICSEWRYKETTAYRLPVPEKYRPWEVDMLAYQPPHCSFHPRFGAQCTKFSVDELKDLKGSSSPELRHKDGRTGIRGPGFYRRLGKNDFMQYLILRKSESGDKQVLVERAAVKAGYLLLPESPPGTMPFLNVLGDEVKKEEMNSKCCSCSRQLPPELLQKAQELYGGDMWDGRNTDDAWLNFHSYVITDEKLLAKIKHGADSAFTWLSINETTAKYLKGIVESTFPSEMAKQLTKPTGSLTQKLGLLKRLDVVKTTIRITNCVASFYPLVPMGLPVKEFLGILSLAVFYF</sequence>
<dbReference type="AlphaFoldDB" id="A0A085MDM1"/>
<dbReference type="EMBL" id="KL363200">
    <property type="protein sequence ID" value="KFD55317.1"/>
    <property type="molecule type" value="Genomic_DNA"/>
</dbReference>
<keyword evidence="3" id="KW-1185">Reference proteome</keyword>